<dbReference type="AlphaFoldDB" id="A0A543GAT1"/>
<dbReference type="Gene3D" id="3.30.530.20">
    <property type="match status" value="1"/>
</dbReference>
<evidence type="ECO:0000313" key="1">
    <source>
        <dbReference type="EMBL" id="TQM43189.1"/>
    </source>
</evidence>
<dbReference type="Pfam" id="PF10604">
    <property type="entry name" value="Polyketide_cyc2"/>
    <property type="match status" value="1"/>
</dbReference>
<proteinExistence type="predicted"/>
<sequence>MRTQRIAAEATTEATPEEVWHLLSDRSTWPSWSPLGSHAGVSPGADGDPDGVGGIAEFVTGRHRVREEIVEREPLHRLSYALLSGLPLRDYRAVVELTPSGAGTRIRWSSTFVPERPGTGWIYRLALTRVLRGTVTGLAAAAPARRR</sequence>
<comment type="caution">
    <text evidence="1">The sequence shown here is derived from an EMBL/GenBank/DDBJ whole genome shotgun (WGS) entry which is preliminary data.</text>
</comment>
<dbReference type="EMBL" id="VFPH01000001">
    <property type="protein sequence ID" value="TQM43189.1"/>
    <property type="molecule type" value="Genomic_DNA"/>
</dbReference>
<name>A0A543GAT1_9PSEU</name>
<dbReference type="CDD" id="cd07821">
    <property type="entry name" value="PYR_PYL_RCAR_like"/>
    <property type="match status" value="1"/>
</dbReference>
<dbReference type="InterPro" id="IPR019587">
    <property type="entry name" value="Polyketide_cyclase/dehydratase"/>
</dbReference>
<gene>
    <name evidence="1" type="ORF">FB388_0531</name>
</gene>
<dbReference type="InterPro" id="IPR023393">
    <property type="entry name" value="START-like_dom_sf"/>
</dbReference>
<keyword evidence="2" id="KW-1185">Reference proteome</keyword>
<reference evidence="1 2" key="1">
    <citation type="submission" date="2019-06" db="EMBL/GenBank/DDBJ databases">
        <title>Sequencing the genomes of 1000 actinobacteria strains.</title>
        <authorList>
            <person name="Klenk H.-P."/>
        </authorList>
    </citation>
    <scope>NUCLEOTIDE SEQUENCE [LARGE SCALE GENOMIC DNA]</scope>
    <source>
        <strain evidence="1 2">DSM 45511</strain>
    </source>
</reference>
<accession>A0A543GAT1</accession>
<dbReference type="OrthoDB" id="5185789at2"/>
<protein>
    <submittedName>
        <fullName evidence="1">Polyketide cyclase/dehydrase/lipid transport protein</fullName>
    </submittedName>
</protein>
<evidence type="ECO:0000313" key="2">
    <source>
        <dbReference type="Proteomes" id="UP000319818"/>
    </source>
</evidence>
<dbReference type="RefSeq" id="WP_142096352.1">
    <property type="nucleotide sequence ID" value="NZ_VFPH01000001.1"/>
</dbReference>
<dbReference type="SUPFAM" id="SSF55961">
    <property type="entry name" value="Bet v1-like"/>
    <property type="match status" value="1"/>
</dbReference>
<organism evidence="1 2">
    <name type="scientific">Pseudonocardia cypriaca</name>
    <dbReference type="NCBI Taxonomy" id="882449"/>
    <lineage>
        <taxon>Bacteria</taxon>
        <taxon>Bacillati</taxon>
        <taxon>Actinomycetota</taxon>
        <taxon>Actinomycetes</taxon>
        <taxon>Pseudonocardiales</taxon>
        <taxon>Pseudonocardiaceae</taxon>
        <taxon>Pseudonocardia</taxon>
    </lineage>
</organism>
<dbReference type="Proteomes" id="UP000319818">
    <property type="component" value="Unassembled WGS sequence"/>
</dbReference>